<dbReference type="AlphaFoldDB" id="A0A6J2V840"/>
<sequence>MEDQYREHFKNHQDEESRKEEEGGDAVNIPKNMKMQEKTTNALNPDSVVTVLSLPSSSSETSHGATLKTFHSVSLGDNPVVFPIHLQMAEQTTPLVSKTEATPYFVLSQGPTFLSAVQDQEALQHLNTQLHLRMAPFPTVSLQNTLCENSRMSYYQTLPDQRLTTIAEEHKIPSLLHGHRLALLLQDSLPSQNPCSSTAYQVTSPTDLFTSSLISPHPTLPHSISSVLSPLFPPVTLLVPYPFVVPLPVPLPIPIPIPIPHSGSETRAFFHPRAAGKMSKSTQTYTEEFPRPIHLHDHNFDHPVPCLSALSSLEEDVLDLSVKTNSTHTKQEVLGHVLQDTVLDLSITRVKTPSIQSCRGREPQSHQHYCKDITLSPSHKKERHPLSVEALHPVEWSVKLGCESFNDPTVLDLNRHKWVMDGGCCKSGTETKFGSRNSAVSPSQGAKDMMTVPLCEKLKDLARISMKNFSSKTDINEVTMLQQCNSTLPNSQGDWPAFSAPGSHTLKNQVVKLKKVSTQDMHVLTSKKQRLSSYSSHK</sequence>
<reference evidence="3" key="1">
    <citation type="submission" date="2025-08" db="UniProtKB">
        <authorList>
            <consortium name="RefSeq"/>
        </authorList>
    </citation>
    <scope>IDENTIFICATION</scope>
</reference>
<proteinExistence type="predicted"/>
<dbReference type="RefSeq" id="XP_030627972.1">
    <property type="nucleotide sequence ID" value="XM_030772112.1"/>
</dbReference>
<evidence type="ECO:0000313" key="3">
    <source>
        <dbReference type="RefSeq" id="XP_030627972.1"/>
    </source>
</evidence>
<dbReference type="InParanoid" id="A0A6J2V840"/>
<dbReference type="Proteomes" id="UP000504632">
    <property type="component" value="Chromosome 4"/>
</dbReference>
<dbReference type="PANTHER" id="PTHR23186">
    <property type="entry name" value="RETINOIC ACID-INDUCED PROTEIN 2"/>
    <property type="match status" value="1"/>
</dbReference>
<keyword evidence="2" id="KW-1185">Reference proteome</keyword>
<dbReference type="GeneID" id="115810185"/>
<dbReference type="Pfam" id="PF15279">
    <property type="entry name" value="SOBP"/>
    <property type="match status" value="1"/>
</dbReference>
<name>A0A6J2V840_CHACN</name>
<feature type="region of interest" description="Disordered" evidence="1">
    <location>
        <begin position="1"/>
        <end position="29"/>
    </location>
</feature>
<dbReference type="PANTHER" id="PTHR23186:SF3">
    <property type="entry name" value="RETINOIC ACID-INDUCED PROTEIN 2"/>
    <property type="match status" value="1"/>
</dbReference>
<dbReference type="FunCoup" id="A0A6J2V840">
    <property type="interactions" value="2"/>
</dbReference>
<gene>
    <name evidence="3" type="primary">LOC115810185</name>
</gene>
<accession>A0A6J2V840</accession>
<evidence type="ECO:0000256" key="1">
    <source>
        <dbReference type="SAM" id="MobiDB-lite"/>
    </source>
</evidence>
<protein>
    <submittedName>
        <fullName evidence="3">Retinoic acid-induced protein 2-like</fullName>
    </submittedName>
</protein>
<feature type="compositionally biased region" description="Basic and acidic residues" evidence="1">
    <location>
        <begin position="1"/>
        <end position="21"/>
    </location>
</feature>
<organism evidence="2 3">
    <name type="scientific">Chanos chanos</name>
    <name type="common">Milkfish</name>
    <name type="synonym">Mugil chanos</name>
    <dbReference type="NCBI Taxonomy" id="29144"/>
    <lineage>
        <taxon>Eukaryota</taxon>
        <taxon>Metazoa</taxon>
        <taxon>Chordata</taxon>
        <taxon>Craniata</taxon>
        <taxon>Vertebrata</taxon>
        <taxon>Euteleostomi</taxon>
        <taxon>Actinopterygii</taxon>
        <taxon>Neopterygii</taxon>
        <taxon>Teleostei</taxon>
        <taxon>Ostariophysi</taxon>
        <taxon>Gonorynchiformes</taxon>
        <taxon>Chanidae</taxon>
        <taxon>Chanos</taxon>
    </lineage>
</organism>
<dbReference type="InterPro" id="IPR026092">
    <property type="entry name" value="RAI2/SOBP"/>
</dbReference>
<dbReference type="GO" id="GO:0048513">
    <property type="term" value="P:animal organ development"/>
    <property type="evidence" value="ECO:0007669"/>
    <property type="project" value="TreeGrafter"/>
</dbReference>
<dbReference type="GO" id="GO:0005634">
    <property type="term" value="C:nucleus"/>
    <property type="evidence" value="ECO:0007669"/>
    <property type="project" value="TreeGrafter"/>
</dbReference>
<evidence type="ECO:0000313" key="2">
    <source>
        <dbReference type="Proteomes" id="UP000504632"/>
    </source>
</evidence>